<evidence type="ECO:0000256" key="7">
    <source>
        <dbReference type="ARBA" id="ARBA00023012"/>
    </source>
</evidence>
<evidence type="ECO:0000256" key="9">
    <source>
        <dbReference type="PROSITE-ProRule" id="PRU00169"/>
    </source>
</evidence>
<dbReference type="CDD" id="cd16922">
    <property type="entry name" value="HATPase_EvgS-ArcB-TorS-like"/>
    <property type="match status" value="1"/>
</dbReference>
<sequence length="429" mass="48129">MDDSLALLIIDDDEVDRMAVHRVLDKTELTFSLAEATSAEVALELTLDQFDCILLDYRLPDQDGLALVKRLRDTGSKVPLIVLTGHGDEQIAVELMKAGASDYLSKSKLSPEILQHMVLNAILVYRADQLVHRADQRVALANQRLRENNELLKRQNRELEQQRQQIQRQNLQLIEVSRLKTEFLATMSHELRTPLNAIIGFSQILMRQTKGQLSDYQQDMVGRILMNGKNLLALINDVLDLSKIEAGRLDLKLEAFNLEQLIAATVKELQTLADQKKLALEVKIRLQDPTVLNDARRLRQVLTNLLSNAIKFTDQGSVYIKAEDISPDRIVIWVKDTGVGIAPEHLSAIFDAFHQADQTVTRRHGGTGLGLSITDLLLKMMQGTIRVSSKVNQGTTFRVELPRRVTVEPNPVEEEGLASPAEPVRPAVI</sequence>
<comment type="similarity">
    <text evidence="2">In the N-terminal section; belongs to the phytochrome family.</text>
</comment>
<organism evidence="14 15">
    <name type="scientific">Vasconcelosia minhoensis LEGE 07310</name>
    <dbReference type="NCBI Taxonomy" id="915328"/>
    <lineage>
        <taxon>Bacteria</taxon>
        <taxon>Bacillati</taxon>
        <taxon>Cyanobacteriota</taxon>
        <taxon>Cyanophyceae</taxon>
        <taxon>Nodosilineales</taxon>
        <taxon>Cymatolegaceae</taxon>
        <taxon>Vasconcelosia</taxon>
        <taxon>Vasconcelosia minhoensis</taxon>
    </lineage>
</organism>
<dbReference type="InterPro" id="IPR036097">
    <property type="entry name" value="HisK_dim/P_sf"/>
</dbReference>
<feature type="region of interest" description="Disordered" evidence="11">
    <location>
        <begin position="410"/>
        <end position="429"/>
    </location>
</feature>
<dbReference type="RefSeq" id="WP_193909495.1">
    <property type="nucleotide sequence ID" value="NZ_JADEXG010000045.1"/>
</dbReference>
<accession>A0A8J7AR98</accession>
<evidence type="ECO:0000256" key="8">
    <source>
        <dbReference type="ARBA" id="ARBA00074306"/>
    </source>
</evidence>
<dbReference type="SMART" id="SM00387">
    <property type="entry name" value="HATPase_c"/>
    <property type="match status" value="1"/>
</dbReference>
<dbReference type="Gene3D" id="1.10.287.130">
    <property type="match status" value="1"/>
</dbReference>
<dbReference type="CDD" id="cd00156">
    <property type="entry name" value="REC"/>
    <property type="match status" value="1"/>
</dbReference>
<dbReference type="PROSITE" id="PS50110">
    <property type="entry name" value="RESPONSE_REGULATORY"/>
    <property type="match status" value="1"/>
</dbReference>
<feature type="domain" description="Histidine kinase" evidence="12">
    <location>
        <begin position="186"/>
        <end position="405"/>
    </location>
</feature>
<keyword evidence="6" id="KW-0418">Kinase</keyword>
<protein>
    <recommendedName>
        <fullName evidence="8">Circadian input-output histidine kinase CikA</fullName>
        <ecNumber evidence="3">2.7.13.3</ecNumber>
    </recommendedName>
</protein>
<gene>
    <name evidence="14" type="ORF">IQ241_17170</name>
</gene>
<evidence type="ECO:0000256" key="3">
    <source>
        <dbReference type="ARBA" id="ARBA00012438"/>
    </source>
</evidence>
<feature type="domain" description="Response regulatory" evidence="13">
    <location>
        <begin position="6"/>
        <end position="121"/>
    </location>
</feature>
<dbReference type="SUPFAM" id="SSF52172">
    <property type="entry name" value="CheY-like"/>
    <property type="match status" value="1"/>
</dbReference>
<dbReference type="InterPro" id="IPR005467">
    <property type="entry name" value="His_kinase_dom"/>
</dbReference>
<comment type="caution">
    <text evidence="14">The sequence shown here is derived from an EMBL/GenBank/DDBJ whole genome shotgun (WGS) entry which is preliminary data.</text>
</comment>
<dbReference type="CDD" id="cd00082">
    <property type="entry name" value="HisKA"/>
    <property type="match status" value="1"/>
</dbReference>
<dbReference type="PRINTS" id="PR00344">
    <property type="entry name" value="BCTRLSENSOR"/>
</dbReference>
<dbReference type="Gene3D" id="3.30.565.10">
    <property type="entry name" value="Histidine kinase-like ATPase, C-terminal domain"/>
    <property type="match status" value="1"/>
</dbReference>
<dbReference type="SMART" id="SM00388">
    <property type="entry name" value="HisKA"/>
    <property type="match status" value="1"/>
</dbReference>
<dbReference type="InterPro" id="IPR003594">
    <property type="entry name" value="HATPase_dom"/>
</dbReference>
<comment type="catalytic activity">
    <reaction evidence="1">
        <text>ATP + protein L-histidine = ADP + protein N-phospho-L-histidine.</text>
        <dbReference type="EC" id="2.7.13.3"/>
    </reaction>
</comment>
<dbReference type="EC" id="2.7.13.3" evidence="3"/>
<dbReference type="EMBL" id="JADEXG010000045">
    <property type="protein sequence ID" value="MBE9079006.1"/>
    <property type="molecule type" value="Genomic_DNA"/>
</dbReference>
<name>A0A8J7AR98_9CYAN</name>
<evidence type="ECO:0000256" key="1">
    <source>
        <dbReference type="ARBA" id="ARBA00000085"/>
    </source>
</evidence>
<dbReference type="InterPro" id="IPR003661">
    <property type="entry name" value="HisK_dim/P_dom"/>
</dbReference>
<dbReference type="SMART" id="SM00448">
    <property type="entry name" value="REC"/>
    <property type="match status" value="1"/>
</dbReference>
<evidence type="ECO:0000313" key="14">
    <source>
        <dbReference type="EMBL" id="MBE9079006.1"/>
    </source>
</evidence>
<keyword evidence="5" id="KW-0808">Transferase</keyword>
<keyword evidence="4 9" id="KW-0597">Phosphoprotein</keyword>
<dbReference type="Pfam" id="PF00072">
    <property type="entry name" value="Response_reg"/>
    <property type="match status" value="1"/>
</dbReference>
<dbReference type="Gene3D" id="3.40.50.2300">
    <property type="match status" value="1"/>
</dbReference>
<dbReference type="Pfam" id="PF02518">
    <property type="entry name" value="HATPase_c"/>
    <property type="match status" value="1"/>
</dbReference>
<feature type="coiled-coil region" evidence="10">
    <location>
        <begin position="138"/>
        <end position="179"/>
    </location>
</feature>
<evidence type="ECO:0000256" key="5">
    <source>
        <dbReference type="ARBA" id="ARBA00022679"/>
    </source>
</evidence>
<dbReference type="PROSITE" id="PS50109">
    <property type="entry name" value="HIS_KIN"/>
    <property type="match status" value="1"/>
</dbReference>
<evidence type="ECO:0000256" key="10">
    <source>
        <dbReference type="SAM" id="Coils"/>
    </source>
</evidence>
<dbReference type="FunFam" id="3.30.565.10:FF:000010">
    <property type="entry name" value="Sensor histidine kinase RcsC"/>
    <property type="match status" value="1"/>
</dbReference>
<proteinExistence type="inferred from homology"/>
<dbReference type="InterPro" id="IPR001789">
    <property type="entry name" value="Sig_transdc_resp-reg_receiver"/>
</dbReference>
<dbReference type="SUPFAM" id="SSF47384">
    <property type="entry name" value="Homodimeric domain of signal transducing histidine kinase"/>
    <property type="match status" value="1"/>
</dbReference>
<evidence type="ECO:0000259" key="12">
    <source>
        <dbReference type="PROSITE" id="PS50109"/>
    </source>
</evidence>
<dbReference type="InterPro" id="IPR011006">
    <property type="entry name" value="CheY-like_superfamily"/>
</dbReference>
<evidence type="ECO:0000256" key="11">
    <source>
        <dbReference type="SAM" id="MobiDB-lite"/>
    </source>
</evidence>
<dbReference type="SUPFAM" id="SSF55874">
    <property type="entry name" value="ATPase domain of HSP90 chaperone/DNA topoisomerase II/histidine kinase"/>
    <property type="match status" value="1"/>
</dbReference>
<evidence type="ECO:0000256" key="2">
    <source>
        <dbReference type="ARBA" id="ARBA00006402"/>
    </source>
</evidence>
<dbReference type="AlphaFoldDB" id="A0A8J7AR98"/>
<reference evidence="14" key="1">
    <citation type="submission" date="2020-10" db="EMBL/GenBank/DDBJ databases">
        <authorList>
            <person name="Castelo-Branco R."/>
            <person name="Eusebio N."/>
            <person name="Adriana R."/>
            <person name="Vieira A."/>
            <person name="Brugerolle De Fraissinette N."/>
            <person name="Rezende De Castro R."/>
            <person name="Schneider M.P."/>
            <person name="Vasconcelos V."/>
            <person name="Leao P.N."/>
        </authorList>
    </citation>
    <scope>NUCLEOTIDE SEQUENCE</scope>
    <source>
        <strain evidence="14">LEGE 07310</strain>
    </source>
</reference>
<dbReference type="Proteomes" id="UP000636505">
    <property type="component" value="Unassembled WGS sequence"/>
</dbReference>
<feature type="modified residue" description="4-aspartylphosphate" evidence="9">
    <location>
        <position position="56"/>
    </location>
</feature>
<dbReference type="GO" id="GO:0000155">
    <property type="term" value="F:phosphorelay sensor kinase activity"/>
    <property type="evidence" value="ECO:0007669"/>
    <property type="project" value="InterPro"/>
</dbReference>
<evidence type="ECO:0000256" key="4">
    <source>
        <dbReference type="ARBA" id="ARBA00022553"/>
    </source>
</evidence>
<evidence type="ECO:0000259" key="13">
    <source>
        <dbReference type="PROSITE" id="PS50110"/>
    </source>
</evidence>
<dbReference type="PANTHER" id="PTHR43047">
    <property type="entry name" value="TWO-COMPONENT HISTIDINE PROTEIN KINASE"/>
    <property type="match status" value="1"/>
</dbReference>
<keyword evidence="15" id="KW-1185">Reference proteome</keyword>
<dbReference type="InterPro" id="IPR004358">
    <property type="entry name" value="Sig_transdc_His_kin-like_C"/>
</dbReference>
<keyword evidence="10" id="KW-0175">Coiled coil</keyword>
<keyword evidence="7" id="KW-0902">Two-component regulatory system</keyword>
<evidence type="ECO:0000256" key="6">
    <source>
        <dbReference type="ARBA" id="ARBA00022777"/>
    </source>
</evidence>
<evidence type="ECO:0000313" key="15">
    <source>
        <dbReference type="Proteomes" id="UP000636505"/>
    </source>
</evidence>
<dbReference type="InterPro" id="IPR036890">
    <property type="entry name" value="HATPase_C_sf"/>
</dbReference>
<dbReference type="Pfam" id="PF00512">
    <property type="entry name" value="HisKA"/>
    <property type="match status" value="1"/>
</dbReference>